<reference evidence="1" key="1">
    <citation type="submission" date="2020-05" db="EMBL/GenBank/DDBJ databases">
        <title>Large-scale comparative analyses of tick genomes elucidate their genetic diversity and vector capacities.</title>
        <authorList>
            <person name="Jia N."/>
            <person name="Wang J."/>
            <person name="Shi W."/>
            <person name="Du L."/>
            <person name="Sun Y."/>
            <person name="Zhan W."/>
            <person name="Jiang J."/>
            <person name="Wang Q."/>
            <person name="Zhang B."/>
            <person name="Ji P."/>
            <person name="Sakyi L.B."/>
            <person name="Cui X."/>
            <person name="Yuan T."/>
            <person name="Jiang B."/>
            <person name="Yang W."/>
            <person name="Lam T.T.-Y."/>
            <person name="Chang Q."/>
            <person name="Ding S."/>
            <person name="Wang X."/>
            <person name="Zhu J."/>
            <person name="Ruan X."/>
            <person name="Zhao L."/>
            <person name="Wei J."/>
            <person name="Que T."/>
            <person name="Du C."/>
            <person name="Cheng J."/>
            <person name="Dai P."/>
            <person name="Han X."/>
            <person name="Huang E."/>
            <person name="Gao Y."/>
            <person name="Liu J."/>
            <person name="Shao H."/>
            <person name="Ye R."/>
            <person name="Li L."/>
            <person name="Wei W."/>
            <person name="Wang X."/>
            <person name="Wang C."/>
            <person name="Yang T."/>
            <person name="Huo Q."/>
            <person name="Li W."/>
            <person name="Guo W."/>
            <person name="Chen H."/>
            <person name="Zhou L."/>
            <person name="Ni X."/>
            <person name="Tian J."/>
            <person name="Zhou Y."/>
            <person name="Sheng Y."/>
            <person name="Liu T."/>
            <person name="Pan Y."/>
            <person name="Xia L."/>
            <person name="Li J."/>
            <person name="Zhao F."/>
            <person name="Cao W."/>
        </authorList>
    </citation>
    <scope>NUCLEOTIDE SEQUENCE</scope>
    <source>
        <strain evidence="1">Hyas-2018</strain>
    </source>
</reference>
<dbReference type="EMBL" id="CM023490">
    <property type="protein sequence ID" value="KAH6942793.1"/>
    <property type="molecule type" value="Genomic_DNA"/>
</dbReference>
<keyword evidence="2" id="KW-1185">Reference proteome</keyword>
<protein>
    <submittedName>
        <fullName evidence="1">Uncharacterized protein</fullName>
    </submittedName>
</protein>
<proteinExistence type="predicted"/>
<sequence>MDSASDMSSDFSTPEYDRRRSESFWAVWILAMLVMMLFIITALFILWLWSYLQDNDGPRRDALSGVNHRIDSSSPRETSKAATRESRWKASLVLYPTTSVLGSRSRWPSPSRMMGVSDGTSGPNESSSSRSFCHLFLPVTAVSVAIANVSVSCDANAIQRVSTSRSFLSDARLSMLCRSWDPSSWKVSWHRYHSYACGFGTRGKAGIVYQTPEQALRLRRELLTLTHYTCFGFLGGHRAFPRECREILP</sequence>
<dbReference type="Proteomes" id="UP000821845">
    <property type="component" value="Chromosome 10"/>
</dbReference>
<comment type="caution">
    <text evidence="1">The sequence shown here is derived from an EMBL/GenBank/DDBJ whole genome shotgun (WGS) entry which is preliminary data.</text>
</comment>
<evidence type="ECO:0000313" key="2">
    <source>
        <dbReference type="Proteomes" id="UP000821845"/>
    </source>
</evidence>
<evidence type="ECO:0000313" key="1">
    <source>
        <dbReference type="EMBL" id="KAH6942793.1"/>
    </source>
</evidence>
<accession>A0ACB7T6U3</accession>
<name>A0ACB7T6U3_HYAAI</name>
<organism evidence="1 2">
    <name type="scientific">Hyalomma asiaticum</name>
    <name type="common">Tick</name>
    <dbReference type="NCBI Taxonomy" id="266040"/>
    <lineage>
        <taxon>Eukaryota</taxon>
        <taxon>Metazoa</taxon>
        <taxon>Ecdysozoa</taxon>
        <taxon>Arthropoda</taxon>
        <taxon>Chelicerata</taxon>
        <taxon>Arachnida</taxon>
        <taxon>Acari</taxon>
        <taxon>Parasitiformes</taxon>
        <taxon>Ixodida</taxon>
        <taxon>Ixodoidea</taxon>
        <taxon>Ixodidae</taxon>
        <taxon>Hyalomminae</taxon>
        <taxon>Hyalomma</taxon>
    </lineage>
</organism>
<gene>
    <name evidence="1" type="ORF">HPB50_010654</name>
</gene>